<proteinExistence type="predicted"/>
<comment type="caution">
    <text evidence="2">The sequence shown here is derived from an EMBL/GenBank/DDBJ whole genome shotgun (WGS) entry which is preliminary data.</text>
</comment>
<keyword evidence="1" id="KW-1133">Transmembrane helix</keyword>
<keyword evidence="3" id="KW-1185">Reference proteome</keyword>
<dbReference type="EMBL" id="JAEMEF010000001">
    <property type="protein sequence ID" value="MBL7558547.1"/>
    <property type="molecule type" value="Genomic_DNA"/>
</dbReference>
<evidence type="ECO:0000313" key="3">
    <source>
        <dbReference type="Proteomes" id="UP000605013"/>
    </source>
</evidence>
<dbReference type="Proteomes" id="UP000605013">
    <property type="component" value="Unassembled WGS sequence"/>
</dbReference>
<feature type="transmembrane region" description="Helical" evidence="1">
    <location>
        <begin position="16"/>
        <end position="38"/>
    </location>
</feature>
<gene>
    <name evidence="2" type="ORF">JAO71_01930</name>
</gene>
<dbReference type="Pfam" id="PF09527">
    <property type="entry name" value="ATPase_gene1"/>
    <property type="match status" value="1"/>
</dbReference>
<name>A0ABS1WHE9_9FLAO</name>
<evidence type="ECO:0000313" key="2">
    <source>
        <dbReference type="EMBL" id="MBL7558547.1"/>
    </source>
</evidence>
<sequence length="83" mass="9556">MILVVDPKNKKQLNPFIRFTTMAIQMGVTIWLGSLLGGWLDKKLENNNQLYFKIVTLLAVFLAMYSVIKQVIKITNQQNSKNE</sequence>
<dbReference type="RefSeq" id="WP_036598333.1">
    <property type="nucleotide sequence ID" value="NZ_JAEMEF010000001.1"/>
</dbReference>
<dbReference type="InterPro" id="IPR032820">
    <property type="entry name" value="ATPase_put"/>
</dbReference>
<reference evidence="2 3" key="1">
    <citation type="submission" date="2020-12" db="EMBL/GenBank/DDBJ databases">
        <title>Olleya sediminilitoris sp. nov., isolated from a tidal flat.</title>
        <authorList>
            <person name="Park S."/>
            <person name="Yoon J.-H."/>
        </authorList>
    </citation>
    <scope>NUCLEOTIDE SEQUENCE [LARGE SCALE GENOMIC DNA]</scope>
    <source>
        <strain evidence="2 3">YSTF-M6</strain>
    </source>
</reference>
<feature type="transmembrane region" description="Helical" evidence="1">
    <location>
        <begin position="50"/>
        <end position="68"/>
    </location>
</feature>
<organism evidence="2 3">
    <name type="scientific">Olleya sediminilitoris</name>
    <dbReference type="NCBI Taxonomy" id="2795739"/>
    <lineage>
        <taxon>Bacteria</taxon>
        <taxon>Pseudomonadati</taxon>
        <taxon>Bacteroidota</taxon>
        <taxon>Flavobacteriia</taxon>
        <taxon>Flavobacteriales</taxon>
        <taxon>Flavobacteriaceae</taxon>
    </lineage>
</organism>
<keyword evidence="1" id="KW-0812">Transmembrane</keyword>
<protein>
    <submittedName>
        <fullName evidence="2">AtpZ/AtpI family protein</fullName>
    </submittedName>
</protein>
<accession>A0ABS1WHE9</accession>
<evidence type="ECO:0000256" key="1">
    <source>
        <dbReference type="SAM" id="Phobius"/>
    </source>
</evidence>
<keyword evidence="1" id="KW-0472">Membrane</keyword>